<dbReference type="InterPro" id="IPR000639">
    <property type="entry name" value="Epox_hydrolase-like"/>
</dbReference>
<name>A0A2I1DDW7_ASPC2</name>
<feature type="active site" description="Proton donor" evidence="3">
    <location>
        <position position="314"/>
    </location>
</feature>
<dbReference type="GO" id="GO:0097176">
    <property type="term" value="P:epoxide metabolic process"/>
    <property type="evidence" value="ECO:0007669"/>
    <property type="project" value="TreeGrafter"/>
</dbReference>
<dbReference type="EMBL" id="MSFM01000001">
    <property type="protein sequence ID" value="PKY08065.1"/>
    <property type="molecule type" value="Genomic_DNA"/>
</dbReference>
<dbReference type="GO" id="GO:0004301">
    <property type="term" value="F:epoxide hydrolase activity"/>
    <property type="evidence" value="ECO:0007669"/>
    <property type="project" value="TreeGrafter"/>
</dbReference>
<feature type="domain" description="Epoxide hydrolase N-terminal" evidence="4">
    <location>
        <begin position="17"/>
        <end position="124"/>
    </location>
</feature>
<evidence type="ECO:0000313" key="5">
    <source>
        <dbReference type="EMBL" id="PKY08065.1"/>
    </source>
</evidence>
<evidence type="ECO:0000256" key="2">
    <source>
        <dbReference type="ARBA" id="ARBA00022801"/>
    </source>
</evidence>
<reference evidence="5" key="1">
    <citation type="submission" date="2016-12" db="EMBL/GenBank/DDBJ databases">
        <title>The genomes of Aspergillus section Nigri reveals drivers in fungal speciation.</title>
        <authorList>
            <consortium name="DOE Joint Genome Institute"/>
            <person name="Vesth T.C."/>
            <person name="Nybo J."/>
            <person name="Theobald S."/>
            <person name="Brandl J."/>
            <person name="Frisvad J.C."/>
            <person name="Nielsen K.F."/>
            <person name="Lyhne E.K."/>
            <person name="Kogle M.E."/>
            <person name="Kuo A."/>
            <person name="Riley R."/>
            <person name="Clum A."/>
            <person name="Nolan M."/>
            <person name="Lipzen A."/>
            <person name="Salamov A."/>
            <person name="Henrissat B."/>
            <person name="Wiebenga A."/>
            <person name="De vries R.P."/>
            <person name="Grigoriev I.V."/>
            <person name="Mortensen U.H."/>
            <person name="Andersen M.R."/>
            <person name="Baker S.E."/>
        </authorList>
    </citation>
    <scope>NUCLEOTIDE SEQUENCE</scope>
    <source>
        <strain evidence="5">IBT 28561</strain>
    </source>
</reference>
<dbReference type="PIRSF" id="PIRSF001112">
    <property type="entry name" value="Epoxide_hydrolase"/>
    <property type="match status" value="1"/>
</dbReference>
<dbReference type="RefSeq" id="XP_024696659.1">
    <property type="nucleotide sequence ID" value="XM_024836304.1"/>
</dbReference>
<evidence type="ECO:0000259" key="4">
    <source>
        <dbReference type="Pfam" id="PF06441"/>
    </source>
</evidence>
<accession>A0A2I1DDW7</accession>
<comment type="caution">
    <text evidence="5">The sequence shown here is derived from an EMBL/GenBank/DDBJ whole genome shotgun (WGS) entry which is preliminary data.</text>
</comment>
<dbReference type="PANTHER" id="PTHR21661">
    <property type="entry name" value="EPOXIDE HYDROLASE 1-RELATED"/>
    <property type="match status" value="1"/>
</dbReference>
<dbReference type="Pfam" id="PF06441">
    <property type="entry name" value="EHN"/>
    <property type="match status" value="1"/>
</dbReference>
<dbReference type="AlphaFoldDB" id="A0A2I1DDW7"/>
<dbReference type="SUPFAM" id="SSF53474">
    <property type="entry name" value="alpha/beta-Hydrolases"/>
    <property type="match status" value="1"/>
</dbReference>
<feature type="active site" description="Proton acceptor" evidence="3">
    <location>
        <position position="371"/>
    </location>
</feature>
<dbReference type="Proteomes" id="UP000234254">
    <property type="component" value="Unassembled WGS sequence"/>
</dbReference>
<dbReference type="InterPro" id="IPR016292">
    <property type="entry name" value="Epoxide_hydrolase"/>
</dbReference>
<protein>
    <submittedName>
        <fullName evidence="5">Epoxide hydrolase</fullName>
    </submittedName>
</protein>
<dbReference type="VEuPathDB" id="FungiDB:P168DRAFT_286222"/>
<organism evidence="5 6">
    <name type="scientific">Aspergillus campestris (strain IBT 28561)</name>
    <dbReference type="NCBI Taxonomy" id="1392248"/>
    <lineage>
        <taxon>Eukaryota</taxon>
        <taxon>Fungi</taxon>
        <taxon>Dikarya</taxon>
        <taxon>Ascomycota</taxon>
        <taxon>Pezizomycotina</taxon>
        <taxon>Eurotiomycetes</taxon>
        <taxon>Eurotiomycetidae</taxon>
        <taxon>Eurotiales</taxon>
        <taxon>Aspergillaceae</taxon>
        <taxon>Aspergillus</taxon>
        <taxon>Aspergillus subgen. Circumdati</taxon>
    </lineage>
</organism>
<evidence type="ECO:0000256" key="3">
    <source>
        <dbReference type="PIRSR" id="PIRSR001112-1"/>
    </source>
</evidence>
<evidence type="ECO:0000256" key="1">
    <source>
        <dbReference type="ARBA" id="ARBA00010088"/>
    </source>
</evidence>
<gene>
    <name evidence="5" type="ORF">P168DRAFT_286222</name>
</gene>
<evidence type="ECO:0000313" key="6">
    <source>
        <dbReference type="Proteomes" id="UP000234254"/>
    </source>
</evidence>
<keyword evidence="2 5" id="KW-0378">Hydrolase</keyword>
<dbReference type="OrthoDB" id="7130006at2759"/>
<dbReference type="GeneID" id="36543828"/>
<dbReference type="InterPro" id="IPR029058">
    <property type="entry name" value="AB_hydrolase_fold"/>
</dbReference>
<comment type="similarity">
    <text evidence="1">Belongs to the peptidase S33 family.</text>
</comment>
<feature type="active site" description="Nucleophile" evidence="3">
    <location>
        <position position="192"/>
    </location>
</feature>
<sequence length="394" mass="44038">MSLPFSKFPPTATISPTPFSVSVSDDKLVELQTLVRLSKIAPPTYENSQTDGQFGVTSKWLSDIRDKWLNQFDWKTCETRANSFPQFTTQIEDIKLHFAALFSEKPDAIPIILLHGWPGSFFEFLPLLQLFKDEFSPSALPYHLIVPSLPGYAFSSGPPLDRDFSGEDVARIMDKLMKGLGFESGYVAQGGDIGAGVSRSLAVKYDSCKAVHLNFCPTQSPSEEASTENLTAFEKRGLDRMDAFRTRGIAYAMEHATRPSTIGHVLASSPIALLAWVGEKYLEWVDEPLSADTILEMVSLYWLTETFPRAIYPYRELFKPSASAAALQTESYIHKPFGYSYFPNELIPTPKSWVAATGDLVFFREHQTGGHFAALERPADMKADLTDFVKQVWS</sequence>
<proteinExistence type="inferred from homology"/>
<keyword evidence="6" id="KW-1185">Reference proteome</keyword>
<dbReference type="PANTHER" id="PTHR21661:SF39">
    <property type="entry name" value="HYDROLASE, PUTATIVE (AFU_ORTHOLOGUE AFUA_3G08960)-RELATED"/>
    <property type="match status" value="1"/>
</dbReference>
<dbReference type="InterPro" id="IPR010497">
    <property type="entry name" value="Epoxide_hydro_N"/>
</dbReference>
<dbReference type="Gene3D" id="3.40.50.1820">
    <property type="entry name" value="alpha/beta hydrolase"/>
    <property type="match status" value="1"/>
</dbReference>
<dbReference type="PRINTS" id="PR00412">
    <property type="entry name" value="EPOXHYDRLASE"/>
</dbReference>